<feature type="transmembrane region" description="Helical" evidence="1">
    <location>
        <begin position="69"/>
        <end position="97"/>
    </location>
</feature>
<comment type="caution">
    <text evidence="2">The sequence shown here is derived from an EMBL/GenBank/DDBJ whole genome shotgun (WGS) entry which is preliminary data.</text>
</comment>
<evidence type="ECO:0000313" key="3">
    <source>
        <dbReference type="Proteomes" id="UP001442468"/>
    </source>
</evidence>
<accession>A0ABV1NDF5</accession>
<proteinExistence type="predicted"/>
<keyword evidence="1" id="KW-1133">Transmembrane helix</keyword>
<dbReference type="EMBL" id="JBEGCJ010000002">
    <property type="protein sequence ID" value="MEQ6917086.1"/>
    <property type="molecule type" value="Genomic_DNA"/>
</dbReference>
<keyword evidence="3" id="KW-1185">Reference proteome</keyword>
<keyword evidence="1" id="KW-0472">Membrane</keyword>
<dbReference type="Proteomes" id="UP001442468">
    <property type="component" value="Unassembled WGS sequence"/>
</dbReference>
<dbReference type="RefSeq" id="WP_349761332.1">
    <property type="nucleotide sequence ID" value="NZ_JBEGCJ010000002.1"/>
</dbReference>
<name>A0ABV1NDF5_9GAMM</name>
<reference evidence="2 3" key="1">
    <citation type="submission" date="2024-05" db="EMBL/GenBank/DDBJ databases">
        <title>Halomonas sp. SSM6 16S ribosomal RNA gene Genome sequencing and assembly.</title>
        <authorList>
            <person name="Yook S."/>
        </authorList>
    </citation>
    <scope>NUCLEOTIDE SEQUENCE [LARGE SCALE GENOMIC DNA]</scope>
    <source>
        <strain evidence="2 3">SSM6</strain>
    </source>
</reference>
<feature type="transmembrane region" description="Helical" evidence="1">
    <location>
        <begin position="40"/>
        <end position="57"/>
    </location>
</feature>
<keyword evidence="1" id="KW-0812">Transmembrane</keyword>
<evidence type="ECO:0000256" key="1">
    <source>
        <dbReference type="SAM" id="Phobius"/>
    </source>
</evidence>
<evidence type="ECO:0008006" key="4">
    <source>
        <dbReference type="Google" id="ProtNLM"/>
    </source>
</evidence>
<protein>
    <recommendedName>
        <fullName evidence="4">Transmembrane protein</fullName>
    </recommendedName>
</protein>
<organism evidence="2 3">
    <name type="scientific">Halomonas aquatica</name>
    <dbReference type="NCBI Taxonomy" id="3151123"/>
    <lineage>
        <taxon>Bacteria</taxon>
        <taxon>Pseudomonadati</taxon>
        <taxon>Pseudomonadota</taxon>
        <taxon>Gammaproteobacteria</taxon>
        <taxon>Oceanospirillales</taxon>
        <taxon>Halomonadaceae</taxon>
        <taxon>Halomonas</taxon>
    </lineage>
</organism>
<sequence length="180" mass="20183">MERIRHIHSITKRLIVMTTVAVAVLGTIFALTFFYNQRFMMTWAVPLCGIIGGFVSIQQRLNKVTDEELALLSASWFQILLVPIFGGVFALVLYLVFLSGIVSGDLFPAFSFPSQEDIGEGEDYMLHIFRDTYPSSGPDLAKLLFWSFVAGFTERFVPQLISKVTSTVSKGAERDDEADR</sequence>
<evidence type="ECO:0000313" key="2">
    <source>
        <dbReference type="EMBL" id="MEQ6917086.1"/>
    </source>
</evidence>
<feature type="transmembrane region" description="Helical" evidence="1">
    <location>
        <begin position="14"/>
        <end position="34"/>
    </location>
</feature>
<gene>
    <name evidence="2" type="ORF">ABE960_06090</name>
</gene>